<dbReference type="GeneID" id="66992782"/>
<evidence type="ECO:0000313" key="1">
    <source>
        <dbReference type="EMBL" id="GIC88904.1"/>
    </source>
</evidence>
<gene>
    <name evidence="1" type="ORF">Aud_005306</name>
</gene>
<evidence type="ECO:0000313" key="2">
    <source>
        <dbReference type="Proteomes" id="UP000036893"/>
    </source>
</evidence>
<dbReference type="RefSeq" id="XP_043146170.1">
    <property type="nucleotide sequence ID" value="XM_043290235.1"/>
</dbReference>
<reference evidence="1" key="1">
    <citation type="journal article" date="2015" name="Genome Announc.">
        <title>Draft Genome Sequence of the Pathogenic Filamentous Fungus Aspergillus udagawae Strain IFM 46973T.</title>
        <authorList>
            <person name="Kusuya Y."/>
            <person name="Takahashi-Nakaguchi A."/>
            <person name="Takahashi H."/>
            <person name="Yaguchi T."/>
        </authorList>
    </citation>
    <scope>NUCLEOTIDE SEQUENCE</scope>
    <source>
        <strain evidence="1">IFM 46973</strain>
    </source>
</reference>
<sequence length="136" mass="14573">MDAAARLAGGYKNIKLFIIWDDAATFFLPLSTSLLICACRLVESFSSGRHVSAGSRGISIFFGENFRKDLYVGIDKAGGIVDLLEAVISSIPQSLGSGKDWGVALRVLSRAEALRAGQKAELKVELASLQHGQKDC</sequence>
<dbReference type="Proteomes" id="UP000036893">
    <property type="component" value="Unassembled WGS sequence"/>
</dbReference>
<comment type="caution">
    <text evidence="1">The sequence shown here is derived from an EMBL/GenBank/DDBJ whole genome shotgun (WGS) entry which is preliminary data.</text>
</comment>
<proteinExistence type="predicted"/>
<name>A0A8E0V1S3_9EURO</name>
<organism evidence="1 2">
    <name type="scientific">Aspergillus udagawae</name>
    <dbReference type="NCBI Taxonomy" id="91492"/>
    <lineage>
        <taxon>Eukaryota</taxon>
        <taxon>Fungi</taxon>
        <taxon>Dikarya</taxon>
        <taxon>Ascomycota</taxon>
        <taxon>Pezizomycotina</taxon>
        <taxon>Eurotiomycetes</taxon>
        <taxon>Eurotiomycetidae</taxon>
        <taxon>Eurotiales</taxon>
        <taxon>Aspergillaceae</taxon>
        <taxon>Aspergillus</taxon>
        <taxon>Aspergillus subgen. Fumigati</taxon>
    </lineage>
</organism>
<protein>
    <submittedName>
        <fullName evidence="1">Uncharacterized protein</fullName>
    </submittedName>
</protein>
<reference evidence="1" key="2">
    <citation type="submission" date="2021-01" db="EMBL/GenBank/DDBJ databases">
        <title>Pan-genome distribution and transcriptional activeness of fungal secondary metabolism genes in Aspergillus section Fumigati.</title>
        <authorList>
            <person name="Takahashi H."/>
            <person name="Umemura M."/>
            <person name="Ninomiya A."/>
            <person name="Kusuya Y."/>
            <person name="Urayama S."/>
            <person name="Shimizu M."/>
            <person name="Watanabe A."/>
            <person name="Kamei K."/>
            <person name="Yaguchi T."/>
            <person name="Hagiwara D."/>
        </authorList>
    </citation>
    <scope>NUCLEOTIDE SEQUENCE</scope>
    <source>
        <strain evidence="1">IFM 46973</strain>
    </source>
</reference>
<dbReference type="AlphaFoldDB" id="A0A8E0V1S3"/>
<dbReference type="EMBL" id="BBXM02000003">
    <property type="protein sequence ID" value="GIC88904.1"/>
    <property type="molecule type" value="Genomic_DNA"/>
</dbReference>
<accession>A0A8E0V1S3</accession>